<protein>
    <submittedName>
        <fullName evidence="1">Pheromone processing endoprotease</fullName>
        <ecNumber evidence="1">3.4.21.61</ecNumber>
    </submittedName>
</protein>
<keyword evidence="2" id="KW-1185">Reference proteome</keyword>
<reference evidence="1" key="1">
    <citation type="submission" date="2022-04" db="EMBL/GenBank/DDBJ databases">
        <title>Genome of the entomopathogenic fungus Entomophthora muscae.</title>
        <authorList>
            <person name="Elya C."/>
            <person name="Lovett B.R."/>
            <person name="Lee E."/>
            <person name="Macias A.M."/>
            <person name="Hajek A.E."/>
            <person name="De Bivort B.L."/>
            <person name="Kasson M.T."/>
            <person name="De Fine Licht H.H."/>
            <person name="Stajich J.E."/>
        </authorList>
    </citation>
    <scope>NUCLEOTIDE SEQUENCE</scope>
    <source>
        <strain evidence="1">Berkeley</strain>
    </source>
</reference>
<sequence>MLNGLWAYQYGKDETEGFKKQWHLHNLGEDLRIQGFWDQGYSGQGVTVAIVDDGNIDYTC</sequence>
<gene>
    <name evidence="1" type="primary">KEX2_29</name>
    <name evidence="1" type="ORF">DSO57_1022320</name>
</gene>
<comment type="caution">
    <text evidence="1">The sequence shown here is derived from an EMBL/GenBank/DDBJ whole genome shotgun (WGS) entry which is preliminary data.</text>
</comment>
<dbReference type="Proteomes" id="UP001165960">
    <property type="component" value="Unassembled WGS sequence"/>
</dbReference>
<keyword evidence="1" id="KW-0378">Hydrolase</keyword>
<dbReference type="EC" id="3.4.21.61" evidence="1"/>
<name>A0ACC2SG37_9FUNG</name>
<evidence type="ECO:0000313" key="2">
    <source>
        <dbReference type="Proteomes" id="UP001165960"/>
    </source>
</evidence>
<proteinExistence type="predicted"/>
<accession>A0ACC2SG37</accession>
<dbReference type="EMBL" id="QTSX02005082">
    <property type="protein sequence ID" value="KAJ9061265.1"/>
    <property type="molecule type" value="Genomic_DNA"/>
</dbReference>
<organism evidence="1 2">
    <name type="scientific">Entomophthora muscae</name>
    <dbReference type="NCBI Taxonomy" id="34485"/>
    <lineage>
        <taxon>Eukaryota</taxon>
        <taxon>Fungi</taxon>
        <taxon>Fungi incertae sedis</taxon>
        <taxon>Zoopagomycota</taxon>
        <taxon>Entomophthoromycotina</taxon>
        <taxon>Entomophthoromycetes</taxon>
        <taxon>Entomophthorales</taxon>
        <taxon>Entomophthoraceae</taxon>
        <taxon>Entomophthora</taxon>
    </lineage>
</organism>
<evidence type="ECO:0000313" key="1">
    <source>
        <dbReference type="EMBL" id="KAJ9061265.1"/>
    </source>
</evidence>